<protein>
    <submittedName>
        <fullName evidence="1">Maleate isomerase</fullName>
        <ecNumber evidence="1">5.2.1.1</ecNumber>
    </submittedName>
</protein>
<name>A0A7X0FD32_9HYPH</name>
<accession>A0A7X0FD32</accession>
<organism evidence="1 2">
    <name type="scientific">Aminobacter aganoensis</name>
    <dbReference type="NCBI Taxonomy" id="83264"/>
    <lineage>
        <taxon>Bacteria</taxon>
        <taxon>Pseudomonadati</taxon>
        <taxon>Pseudomonadota</taxon>
        <taxon>Alphaproteobacteria</taxon>
        <taxon>Hyphomicrobiales</taxon>
        <taxon>Phyllobacteriaceae</taxon>
        <taxon>Aminobacter</taxon>
    </lineage>
</organism>
<evidence type="ECO:0000313" key="2">
    <source>
        <dbReference type="Proteomes" id="UP000536262"/>
    </source>
</evidence>
<dbReference type="EC" id="5.2.1.1" evidence="1"/>
<dbReference type="InterPro" id="IPR053714">
    <property type="entry name" value="Iso_Racemase_Enz_sf"/>
</dbReference>
<dbReference type="RefSeq" id="WP_184702344.1">
    <property type="nucleotide sequence ID" value="NZ_BAABEG010000004.1"/>
</dbReference>
<dbReference type="PIRSF" id="PIRSF015736">
    <property type="entry name" value="MI"/>
    <property type="match status" value="1"/>
</dbReference>
<keyword evidence="2" id="KW-1185">Reference proteome</keyword>
<gene>
    <name evidence="1" type="ORF">GGR00_005372</name>
</gene>
<reference evidence="1 2" key="1">
    <citation type="submission" date="2020-08" db="EMBL/GenBank/DDBJ databases">
        <title>Genomic Encyclopedia of Type Strains, Phase IV (KMG-IV): sequencing the most valuable type-strain genomes for metagenomic binning, comparative biology and taxonomic classification.</title>
        <authorList>
            <person name="Goeker M."/>
        </authorList>
    </citation>
    <scope>NUCLEOTIDE SEQUENCE [LARGE SCALE GENOMIC DNA]</scope>
    <source>
        <strain evidence="1 2">DSM 7051</strain>
    </source>
</reference>
<sequence>MTIAAQPAGQAGLVSNIENIPFDTDNGIGQTANLGLLVLRTDQTIEDEFRFALPEGVALYEARLHSPVEITPDNLRKMEADIPGTVGLLPDVRFDVIGFGCTSGALVIGEAQVARRVREVMPDVKVTDPVTAALAAFKAMGAKKIALLTPYIATINHSLRDAFTARGLDIPVMGSFNEPDDNLVARITTAAIEKAILDVGSEECDAVFVSCTSLRVARIAERVEAKLGKPVTSSNHAMAWHMLRLGGYDKPIEGLGKLYRTQLSSTIIPTA</sequence>
<dbReference type="EMBL" id="JACHOU010000026">
    <property type="protein sequence ID" value="MBB6357549.1"/>
    <property type="molecule type" value="Genomic_DNA"/>
</dbReference>
<dbReference type="Proteomes" id="UP000536262">
    <property type="component" value="Unassembled WGS sequence"/>
</dbReference>
<dbReference type="PANTHER" id="PTHR40267:SF1">
    <property type="entry name" value="BLR3294 PROTEIN"/>
    <property type="match status" value="1"/>
</dbReference>
<dbReference type="Gene3D" id="3.40.50.12500">
    <property type="match status" value="1"/>
</dbReference>
<comment type="caution">
    <text evidence="1">The sequence shown here is derived from an EMBL/GenBank/DDBJ whole genome shotgun (WGS) entry which is preliminary data.</text>
</comment>
<dbReference type="GO" id="GO:0050076">
    <property type="term" value="F:maleate isomerase activity"/>
    <property type="evidence" value="ECO:0007669"/>
    <property type="project" value="UniProtKB-EC"/>
</dbReference>
<dbReference type="PANTHER" id="PTHR40267">
    <property type="entry name" value="BLR3294 PROTEIN"/>
    <property type="match status" value="1"/>
</dbReference>
<proteinExistence type="predicted"/>
<evidence type="ECO:0000313" key="1">
    <source>
        <dbReference type="EMBL" id="MBB6357549.1"/>
    </source>
</evidence>
<dbReference type="AlphaFoldDB" id="A0A7X0FD32"/>
<keyword evidence="1" id="KW-0413">Isomerase</keyword>
<dbReference type="Pfam" id="PF17645">
    <property type="entry name" value="Amdase"/>
    <property type="match status" value="1"/>
</dbReference>
<dbReference type="InterPro" id="IPR026286">
    <property type="entry name" value="MaiA/AMDase"/>
</dbReference>